<dbReference type="Pfam" id="PF07980">
    <property type="entry name" value="SusD_RagB"/>
    <property type="match status" value="1"/>
</dbReference>
<evidence type="ECO:0000256" key="5">
    <source>
        <dbReference type="ARBA" id="ARBA00023237"/>
    </source>
</evidence>
<sequence length="464" mass="51635">MKNILSKKAMLPILILGIAILFTSCDSFTEVDLPDSQLTADAVFEDRLTANAAMTDIYTKMRDNGLFTGLFTGLSNQLGLYSDELNSYYNPGSLSFNFGNNALQASGTEIAQLWSSSYSQIYAANSVIEGVDHSVSLPEPDRNQLKGEALFVRALIHFYLVNSFGGVPYISTTNYAANRIAHRTAENDALLLVKSDLEQAITLLPESYSSPERVRPNRYAAYAMLARVNLYLHLWDQASNAASAVLNQTDVYVWENDLDKVFLKESTTTIWQLMPAMMGDNTKEAKTFVFFNGPPPSSSLSPTILNAFEANDQRKVHWTKMITTGVNSWSHAYKYKEYSNTGSSVEYSIVLRLAEQYLIRAEARAHQGDLIGAKEDLNKIRNTAGLGDTPASTSAEIITVVLKERQTELFCEFGHRFFDLKRNGLLDIALSPVKSGWNTTDRLLPLPQKELLLNPNLAPQNDGY</sequence>
<dbReference type="STRING" id="249352.SAMN05444395_11110"/>
<evidence type="ECO:0000313" key="10">
    <source>
        <dbReference type="Proteomes" id="UP000077164"/>
    </source>
</evidence>
<keyword evidence="5" id="KW-0998">Cell outer membrane</keyword>
<feature type="domain" description="SusD-like N-terminal" evidence="8">
    <location>
        <begin position="100"/>
        <end position="230"/>
    </location>
</feature>
<evidence type="ECO:0000259" key="7">
    <source>
        <dbReference type="Pfam" id="PF07980"/>
    </source>
</evidence>
<evidence type="ECO:0000256" key="3">
    <source>
        <dbReference type="ARBA" id="ARBA00022729"/>
    </source>
</evidence>
<dbReference type="InterPro" id="IPR011990">
    <property type="entry name" value="TPR-like_helical_dom_sf"/>
</dbReference>
<dbReference type="PROSITE" id="PS51257">
    <property type="entry name" value="PROKAR_LIPOPROTEIN"/>
    <property type="match status" value="1"/>
</dbReference>
<dbReference type="Proteomes" id="UP000077164">
    <property type="component" value="Unassembled WGS sequence"/>
</dbReference>
<comment type="caution">
    <text evidence="9">The sequence shown here is derived from an EMBL/GenBank/DDBJ whole genome shotgun (WGS) entry which is preliminary data.</text>
</comment>
<accession>A0A167ZK55</accession>
<dbReference type="InterPro" id="IPR012944">
    <property type="entry name" value="SusD_RagB_dom"/>
</dbReference>
<comment type="subcellular location">
    <subcellularLocation>
        <location evidence="1">Cell outer membrane</location>
    </subcellularLocation>
</comment>
<protein>
    <submittedName>
        <fullName evidence="9">Starch-binding protein</fullName>
    </submittedName>
</protein>
<evidence type="ECO:0000256" key="2">
    <source>
        <dbReference type="ARBA" id="ARBA00006275"/>
    </source>
</evidence>
<dbReference type="AlphaFoldDB" id="A0A167ZK55"/>
<evidence type="ECO:0000256" key="1">
    <source>
        <dbReference type="ARBA" id="ARBA00004442"/>
    </source>
</evidence>
<reference evidence="9 10" key="1">
    <citation type="submission" date="2016-03" db="EMBL/GenBank/DDBJ databases">
        <title>Draft genome sequence of Flavobacterium fryxellicola DSM 16209.</title>
        <authorList>
            <person name="Shin S.-K."/>
            <person name="Yi H."/>
        </authorList>
    </citation>
    <scope>NUCLEOTIDE SEQUENCE [LARGE SCALE GENOMIC DNA]</scope>
    <source>
        <strain evidence="9 10">DSM 16209</strain>
    </source>
</reference>
<keyword evidence="3 6" id="KW-0732">Signal</keyword>
<feature type="domain" description="RagB/SusD" evidence="7">
    <location>
        <begin position="323"/>
        <end position="425"/>
    </location>
</feature>
<dbReference type="InterPro" id="IPR033985">
    <property type="entry name" value="SusD-like_N"/>
</dbReference>
<dbReference type="CDD" id="cd08977">
    <property type="entry name" value="SusD"/>
    <property type="match status" value="1"/>
</dbReference>
<evidence type="ECO:0000256" key="4">
    <source>
        <dbReference type="ARBA" id="ARBA00023136"/>
    </source>
</evidence>
<dbReference type="Gene3D" id="1.25.40.390">
    <property type="match status" value="1"/>
</dbReference>
<evidence type="ECO:0000256" key="6">
    <source>
        <dbReference type="SAM" id="SignalP"/>
    </source>
</evidence>
<feature type="chain" id="PRO_5007895026" evidence="6">
    <location>
        <begin position="30"/>
        <end position="464"/>
    </location>
</feature>
<dbReference type="GO" id="GO:0009279">
    <property type="term" value="C:cell outer membrane"/>
    <property type="evidence" value="ECO:0007669"/>
    <property type="project" value="UniProtKB-SubCell"/>
</dbReference>
<organism evidence="9 10">
    <name type="scientific">Flavobacterium fryxellicola</name>
    <dbReference type="NCBI Taxonomy" id="249352"/>
    <lineage>
        <taxon>Bacteria</taxon>
        <taxon>Pseudomonadati</taxon>
        <taxon>Bacteroidota</taxon>
        <taxon>Flavobacteriia</taxon>
        <taxon>Flavobacteriales</taxon>
        <taxon>Flavobacteriaceae</taxon>
        <taxon>Flavobacterium</taxon>
    </lineage>
</organism>
<evidence type="ECO:0000313" key="9">
    <source>
        <dbReference type="EMBL" id="OAB30532.1"/>
    </source>
</evidence>
<comment type="similarity">
    <text evidence="2">Belongs to the SusD family.</text>
</comment>
<proteinExistence type="inferred from homology"/>
<dbReference type="SUPFAM" id="SSF48452">
    <property type="entry name" value="TPR-like"/>
    <property type="match status" value="1"/>
</dbReference>
<gene>
    <name evidence="9" type="ORF">FBFR_01670</name>
</gene>
<name>A0A167ZK55_9FLAO</name>
<keyword evidence="10" id="KW-1185">Reference proteome</keyword>
<keyword evidence="4" id="KW-0472">Membrane</keyword>
<evidence type="ECO:0000259" key="8">
    <source>
        <dbReference type="Pfam" id="PF14322"/>
    </source>
</evidence>
<dbReference type="EMBL" id="LVJE01000003">
    <property type="protein sequence ID" value="OAB30532.1"/>
    <property type="molecule type" value="Genomic_DNA"/>
</dbReference>
<dbReference type="Pfam" id="PF14322">
    <property type="entry name" value="SusD-like_3"/>
    <property type="match status" value="1"/>
</dbReference>
<feature type="signal peptide" evidence="6">
    <location>
        <begin position="1"/>
        <end position="29"/>
    </location>
</feature>